<protein>
    <recommendedName>
        <fullName evidence="3">Thioesterase/thiol ester dehydrase-isomerase</fullName>
    </recommendedName>
</protein>
<dbReference type="InterPro" id="IPR050563">
    <property type="entry name" value="4-hydroxybenzoyl-CoA_TE"/>
</dbReference>
<name>A0A284QXB7_ARMOS</name>
<dbReference type="Proteomes" id="UP000219338">
    <property type="component" value="Unassembled WGS sequence"/>
</dbReference>
<dbReference type="Gene3D" id="3.10.129.10">
    <property type="entry name" value="Hotdog Thioesterase"/>
    <property type="match status" value="1"/>
</dbReference>
<reference evidence="2" key="1">
    <citation type="journal article" date="2017" name="Nat. Ecol. Evol.">
        <title>Genome expansion and lineage-specific genetic innovations in the forest pathogenic fungi Armillaria.</title>
        <authorList>
            <person name="Sipos G."/>
            <person name="Prasanna A.N."/>
            <person name="Walter M.C."/>
            <person name="O'Connor E."/>
            <person name="Balint B."/>
            <person name="Krizsan K."/>
            <person name="Kiss B."/>
            <person name="Hess J."/>
            <person name="Varga T."/>
            <person name="Slot J."/>
            <person name="Riley R."/>
            <person name="Boka B."/>
            <person name="Rigling D."/>
            <person name="Barry K."/>
            <person name="Lee J."/>
            <person name="Mihaltcheva S."/>
            <person name="LaButti K."/>
            <person name="Lipzen A."/>
            <person name="Waldron R."/>
            <person name="Moloney N.M."/>
            <person name="Sperisen C."/>
            <person name="Kredics L."/>
            <person name="Vagvoelgyi C."/>
            <person name="Patrignani A."/>
            <person name="Fitzpatrick D."/>
            <person name="Nagy I."/>
            <person name="Doyle S."/>
            <person name="Anderson J.B."/>
            <person name="Grigoriev I.V."/>
            <person name="Gueldener U."/>
            <person name="Muensterkoetter M."/>
            <person name="Nagy L.G."/>
        </authorList>
    </citation>
    <scope>NUCLEOTIDE SEQUENCE [LARGE SCALE GENOMIC DNA]</scope>
    <source>
        <strain evidence="2">C18/9</strain>
    </source>
</reference>
<dbReference type="OrthoDB" id="5538558at2759"/>
<dbReference type="InterPro" id="IPR029069">
    <property type="entry name" value="HotDog_dom_sf"/>
</dbReference>
<dbReference type="GO" id="GO:0047617">
    <property type="term" value="F:fatty acyl-CoA hydrolase activity"/>
    <property type="evidence" value="ECO:0007669"/>
    <property type="project" value="TreeGrafter"/>
</dbReference>
<evidence type="ECO:0008006" key="3">
    <source>
        <dbReference type="Google" id="ProtNLM"/>
    </source>
</evidence>
<dbReference type="PANTHER" id="PTHR31793">
    <property type="entry name" value="4-HYDROXYBENZOYL-COA THIOESTERASE FAMILY MEMBER"/>
    <property type="match status" value="1"/>
</dbReference>
<organism evidence="1 2">
    <name type="scientific">Armillaria ostoyae</name>
    <name type="common">Armillaria root rot fungus</name>
    <dbReference type="NCBI Taxonomy" id="47428"/>
    <lineage>
        <taxon>Eukaryota</taxon>
        <taxon>Fungi</taxon>
        <taxon>Dikarya</taxon>
        <taxon>Basidiomycota</taxon>
        <taxon>Agaricomycotina</taxon>
        <taxon>Agaricomycetes</taxon>
        <taxon>Agaricomycetidae</taxon>
        <taxon>Agaricales</taxon>
        <taxon>Marasmiineae</taxon>
        <taxon>Physalacriaceae</taxon>
        <taxon>Armillaria</taxon>
    </lineage>
</organism>
<dbReference type="AlphaFoldDB" id="A0A284QXB7"/>
<dbReference type="PANTHER" id="PTHR31793:SF39">
    <property type="entry name" value="THIOESTERASE_THIOL ESTER DEHYDRASE-ISOMERASE"/>
    <property type="match status" value="1"/>
</dbReference>
<dbReference type="EMBL" id="FUEG01000003">
    <property type="protein sequence ID" value="SJL01119.1"/>
    <property type="molecule type" value="Genomic_DNA"/>
</dbReference>
<keyword evidence="2" id="KW-1185">Reference proteome</keyword>
<proteinExistence type="predicted"/>
<dbReference type="SUPFAM" id="SSF54637">
    <property type="entry name" value="Thioesterase/thiol ester dehydrase-isomerase"/>
    <property type="match status" value="1"/>
</dbReference>
<accession>A0A284QXB7</accession>
<dbReference type="CDD" id="cd00586">
    <property type="entry name" value="4HBT"/>
    <property type="match status" value="1"/>
</dbReference>
<dbReference type="OMA" id="YLRWFES"/>
<evidence type="ECO:0000313" key="2">
    <source>
        <dbReference type="Proteomes" id="UP000219338"/>
    </source>
</evidence>
<gene>
    <name evidence="1" type="ORF">ARMOST_04436</name>
</gene>
<dbReference type="Pfam" id="PF13279">
    <property type="entry name" value="4HBT_2"/>
    <property type="match status" value="1"/>
</dbReference>
<sequence>MHLHFNKMLSTFRSAARTKGSVYLPQIYLQTQRRTIANLGPSDTLEQYQEAKADAHKALTRAGYDPRYFWEQPIVWGDQDTFQHVNNVRYVRFFESSRIHWMRHLGHQLGGPSAADSLIRGEGVSLILKSIDVRFKRPVTYPDTLLIAHRPVQPDDGQRPDPSSLNLEASAYSLNQRAIVTLAKDVVVWYDYDTLKKCIPEDRYLQAVWHTGQDSSS</sequence>
<evidence type="ECO:0000313" key="1">
    <source>
        <dbReference type="EMBL" id="SJL01119.1"/>
    </source>
</evidence>